<feature type="transmembrane region" description="Helical" evidence="1">
    <location>
        <begin position="220"/>
        <end position="241"/>
    </location>
</feature>
<accession>A0ABP7TK52</accession>
<dbReference type="EMBL" id="BAABAL010000019">
    <property type="protein sequence ID" value="GAA4027506.1"/>
    <property type="molecule type" value="Genomic_DNA"/>
</dbReference>
<feature type="transmembrane region" description="Helical" evidence="1">
    <location>
        <begin position="75"/>
        <end position="95"/>
    </location>
</feature>
<organism evidence="3 4">
    <name type="scientific">Allokutzneria multivorans</name>
    <dbReference type="NCBI Taxonomy" id="1142134"/>
    <lineage>
        <taxon>Bacteria</taxon>
        <taxon>Bacillati</taxon>
        <taxon>Actinomycetota</taxon>
        <taxon>Actinomycetes</taxon>
        <taxon>Pseudonocardiales</taxon>
        <taxon>Pseudonocardiaceae</taxon>
        <taxon>Allokutzneria</taxon>
    </lineage>
</organism>
<feature type="transmembrane region" description="Helical" evidence="1">
    <location>
        <begin position="116"/>
        <end position="137"/>
    </location>
</feature>
<feature type="transmembrane region" description="Helical" evidence="1">
    <location>
        <begin position="157"/>
        <end position="175"/>
    </location>
</feature>
<keyword evidence="1" id="KW-0812">Transmembrane</keyword>
<dbReference type="Proteomes" id="UP001501747">
    <property type="component" value="Unassembled WGS sequence"/>
</dbReference>
<feature type="domain" description="CAAX prenyl protease 2/Lysostaphin resistance protein A-like" evidence="2">
    <location>
        <begin position="164"/>
        <end position="252"/>
    </location>
</feature>
<protein>
    <submittedName>
        <fullName evidence="3">Type II CAAX endopeptidase family protein</fullName>
    </submittedName>
</protein>
<keyword evidence="1" id="KW-1133">Transmembrane helix</keyword>
<feature type="transmembrane region" description="Helical" evidence="1">
    <location>
        <begin position="196"/>
        <end position="214"/>
    </location>
</feature>
<evidence type="ECO:0000256" key="1">
    <source>
        <dbReference type="SAM" id="Phobius"/>
    </source>
</evidence>
<dbReference type="PANTHER" id="PTHR43592">
    <property type="entry name" value="CAAX AMINO TERMINAL PROTEASE"/>
    <property type="match status" value="1"/>
</dbReference>
<sequence length="267" mass="28226">MNAPQESSGGGVRAWVASLRALGSSPAPAHGPDTPVTPHRWGFGAFLLAQLVFLLVSVFLAAMFRPGPGEPLSHLGLVLTLSVPIVLAAAVGIAATKFRGNGPLIDLRIEWRWSDVVLGLTIGVISLVPTLIASSLWTKWMGKDEASSAVGNVLDGVHLSPTVAVLVFLHLWLIAPICEEILYRGLVWGAAERLKWSRWAAFGVSTSIFAVAHLEPARTPLLLVIAIPIGLARLITGRLLASIVAHQVNNLLPALGLLLTVLGVMPA</sequence>
<dbReference type="PANTHER" id="PTHR43592:SF15">
    <property type="entry name" value="CAAX AMINO TERMINAL PROTEASE FAMILY PROTEIN"/>
    <property type="match status" value="1"/>
</dbReference>
<feature type="transmembrane region" description="Helical" evidence="1">
    <location>
        <begin position="248"/>
        <end position="265"/>
    </location>
</feature>
<reference evidence="4" key="1">
    <citation type="journal article" date="2019" name="Int. J. Syst. Evol. Microbiol.">
        <title>The Global Catalogue of Microorganisms (GCM) 10K type strain sequencing project: providing services to taxonomists for standard genome sequencing and annotation.</title>
        <authorList>
            <consortium name="The Broad Institute Genomics Platform"/>
            <consortium name="The Broad Institute Genome Sequencing Center for Infectious Disease"/>
            <person name="Wu L."/>
            <person name="Ma J."/>
        </authorList>
    </citation>
    <scope>NUCLEOTIDE SEQUENCE [LARGE SCALE GENOMIC DNA]</scope>
    <source>
        <strain evidence="4">JCM 17342</strain>
    </source>
</reference>
<comment type="caution">
    <text evidence="3">The sequence shown here is derived from an EMBL/GenBank/DDBJ whole genome shotgun (WGS) entry which is preliminary data.</text>
</comment>
<keyword evidence="4" id="KW-1185">Reference proteome</keyword>
<gene>
    <name evidence="3" type="ORF">GCM10022247_60600</name>
</gene>
<evidence type="ECO:0000313" key="3">
    <source>
        <dbReference type="EMBL" id="GAA4027506.1"/>
    </source>
</evidence>
<evidence type="ECO:0000313" key="4">
    <source>
        <dbReference type="Proteomes" id="UP001501747"/>
    </source>
</evidence>
<dbReference type="Pfam" id="PF02517">
    <property type="entry name" value="Rce1-like"/>
    <property type="match status" value="1"/>
</dbReference>
<feature type="transmembrane region" description="Helical" evidence="1">
    <location>
        <begin position="41"/>
        <end position="63"/>
    </location>
</feature>
<keyword evidence="1" id="KW-0472">Membrane</keyword>
<proteinExistence type="predicted"/>
<evidence type="ECO:0000259" key="2">
    <source>
        <dbReference type="Pfam" id="PF02517"/>
    </source>
</evidence>
<dbReference type="RefSeq" id="WP_344882237.1">
    <property type="nucleotide sequence ID" value="NZ_BAABAL010000019.1"/>
</dbReference>
<name>A0ABP7TK52_9PSEU</name>
<dbReference type="InterPro" id="IPR003675">
    <property type="entry name" value="Rce1/LyrA-like_dom"/>
</dbReference>